<keyword evidence="2" id="KW-1185">Reference proteome</keyword>
<evidence type="ECO:0000313" key="1">
    <source>
        <dbReference type="EMBL" id="KAI9899291.1"/>
    </source>
</evidence>
<gene>
    <name evidence="1" type="ORF">N3K66_005752</name>
</gene>
<proteinExistence type="predicted"/>
<sequence>MDQSLRARPVRGSAVAGGSRSSPNDGDVEIGLLSVRGTNLKPDGSGGDDDDGGDHNADDGSYISSDDDLSRTQDFSASHALLSRISSNNNSRMPDASPVYITIHRIRRLVAASIDEPYTLDQLRKPRMISRIVQPLVAKLYNPTDLSIVYCLLVNRVQFLRSQSPSHSQTVNIARASLCELVATRVLRRFHEDNRGTRGLLVLANILVSGFDPFQGAPDNIRRGGRRSQWPVKDRGGHERKFTALELAILSESKLLISSSTFERVVTAVHRGIVTYTPLSFVDILPDHYEYMPVSLYNPHAAPFLNHSRLIVPRTRNMLELFHFVILVLLYILTMVNRGNDGTRHIFEAVFNVFAAGWVLEQFAAIIEHGWEVHSQNLGSFLDVTFIAILALYAVARMIDLGTGPEITTYPLHILCVAAPVLLTRVAFTILPESIVFIAIHVLMKDFMRLVFIAFWCFTGFLVALMWLEKTNSTEVSDEAGNVVLAPPEEKTSWAVISKWLLWIWFSLDGTGIEKSVDFDVILGPILMVAFAFLGNTFFLTILVAILTNTFSKIIEHQAAEVQFRRTVLTFQGVKSDSIFMYPPPFNILALAILLPLKLAVTPLTFHKVNVWLIQVLNAPIIMLINGYERRRLWRRRSSSSSFLNWNFTGFSPHGDIEGVFEVQPPPDIQALLEEMDSLDKLKTEKDEHESSNETERGGS</sequence>
<reference evidence="1" key="1">
    <citation type="submission" date="2022-10" db="EMBL/GenBank/DDBJ databases">
        <title>Complete Genome of Trichothecium roseum strain YXFP-22015, a Plant Pathogen Isolated from Citrus.</title>
        <authorList>
            <person name="Wang Y."/>
            <person name="Zhu L."/>
        </authorList>
    </citation>
    <scope>NUCLEOTIDE SEQUENCE</scope>
    <source>
        <strain evidence="1">YXFP-22015</strain>
    </source>
</reference>
<name>A0ACC0UZA0_9HYPO</name>
<protein>
    <submittedName>
        <fullName evidence="1">Uncharacterized protein</fullName>
    </submittedName>
</protein>
<organism evidence="1 2">
    <name type="scientific">Trichothecium roseum</name>
    <dbReference type="NCBI Taxonomy" id="47278"/>
    <lineage>
        <taxon>Eukaryota</taxon>
        <taxon>Fungi</taxon>
        <taxon>Dikarya</taxon>
        <taxon>Ascomycota</taxon>
        <taxon>Pezizomycotina</taxon>
        <taxon>Sordariomycetes</taxon>
        <taxon>Hypocreomycetidae</taxon>
        <taxon>Hypocreales</taxon>
        <taxon>Hypocreales incertae sedis</taxon>
        <taxon>Trichothecium</taxon>
    </lineage>
</organism>
<dbReference type="Proteomes" id="UP001163324">
    <property type="component" value="Chromosome 5"/>
</dbReference>
<evidence type="ECO:0000313" key="2">
    <source>
        <dbReference type="Proteomes" id="UP001163324"/>
    </source>
</evidence>
<dbReference type="EMBL" id="CM047944">
    <property type="protein sequence ID" value="KAI9899291.1"/>
    <property type="molecule type" value="Genomic_DNA"/>
</dbReference>
<accession>A0ACC0UZA0</accession>
<comment type="caution">
    <text evidence="1">The sequence shown here is derived from an EMBL/GenBank/DDBJ whole genome shotgun (WGS) entry which is preliminary data.</text>
</comment>